<name>A0A0W0VJK1_9GAMM</name>
<dbReference type="PANTHER" id="PTHR30529">
    <property type="entry name" value="CYTOCHROME B561"/>
    <property type="match status" value="1"/>
</dbReference>
<evidence type="ECO:0000313" key="15">
    <source>
        <dbReference type="EMBL" id="KTD20282.1"/>
    </source>
</evidence>
<keyword evidence="10" id="KW-0408">Iron</keyword>
<dbReference type="GO" id="GO:0020037">
    <property type="term" value="F:heme binding"/>
    <property type="evidence" value="ECO:0007669"/>
    <property type="project" value="TreeGrafter"/>
</dbReference>
<evidence type="ECO:0000259" key="14">
    <source>
        <dbReference type="Pfam" id="PF01292"/>
    </source>
</evidence>
<evidence type="ECO:0000256" key="12">
    <source>
        <dbReference type="ARBA" id="ARBA00037975"/>
    </source>
</evidence>
<evidence type="ECO:0000256" key="7">
    <source>
        <dbReference type="ARBA" id="ARBA00022723"/>
    </source>
</evidence>
<keyword evidence="11 13" id="KW-0472">Membrane</keyword>
<dbReference type="PATRIC" id="fig|45067.4.peg.2023"/>
<dbReference type="PANTHER" id="PTHR30529:SF1">
    <property type="entry name" value="CYTOCHROME B561 HOMOLOG 2"/>
    <property type="match status" value="1"/>
</dbReference>
<feature type="transmembrane region" description="Helical" evidence="13">
    <location>
        <begin position="89"/>
        <end position="112"/>
    </location>
</feature>
<evidence type="ECO:0000256" key="11">
    <source>
        <dbReference type="ARBA" id="ARBA00023136"/>
    </source>
</evidence>
<keyword evidence="3" id="KW-0813">Transport</keyword>
<dbReference type="OrthoDB" id="8589936at2"/>
<evidence type="ECO:0000256" key="4">
    <source>
        <dbReference type="ARBA" id="ARBA00022475"/>
    </source>
</evidence>
<dbReference type="GO" id="GO:0005886">
    <property type="term" value="C:plasma membrane"/>
    <property type="evidence" value="ECO:0007669"/>
    <property type="project" value="UniProtKB-SubCell"/>
</dbReference>
<keyword evidence="16" id="KW-1185">Reference proteome</keyword>
<dbReference type="InterPro" id="IPR011577">
    <property type="entry name" value="Cyt_b561_bac/Ni-Hgenase"/>
</dbReference>
<evidence type="ECO:0000256" key="2">
    <source>
        <dbReference type="ARBA" id="ARBA00004651"/>
    </source>
</evidence>
<dbReference type="GO" id="GO:0046872">
    <property type="term" value="F:metal ion binding"/>
    <property type="evidence" value="ECO:0007669"/>
    <property type="project" value="UniProtKB-KW"/>
</dbReference>
<dbReference type="SUPFAM" id="SSF81342">
    <property type="entry name" value="Transmembrane di-heme cytochromes"/>
    <property type="match status" value="1"/>
</dbReference>
<dbReference type="AlphaFoldDB" id="A0A0W0VJK1"/>
<reference evidence="15 16" key="1">
    <citation type="submission" date="2015-11" db="EMBL/GenBank/DDBJ databases">
        <title>Genomic analysis of 38 Legionella species identifies large and diverse effector repertoires.</title>
        <authorList>
            <person name="Burstein D."/>
            <person name="Amaro F."/>
            <person name="Zusman T."/>
            <person name="Lifshitz Z."/>
            <person name="Cohen O."/>
            <person name="Gilbert J.A."/>
            <person name="Pupko T."/>
            <person name="Shuman H.A."/>
            <person name="Segal G."/>
        </authorList>
    </citation>
    <scope>NUCLEOTIDE SEQUENCE [LARGE SCALE GENOMIC DNA]</scope>
    <source>
        <strain evidence="15 16">ATCC 49751</strain>
    </source>
</reference>
<organism evidence="15 16">
    <name type="scientific">Legionella lansingensis</name>
    <dbReference type="NCBI Taxonomy" id="45067"/>
    <lineage>
        <taxon>Bacteria</taxon>
        <taxon>Pseudomonadati</taxon>
        <taxon>Pseudomonadota</taxon>
        <taxon>Gammaproteobacteria</taxon>
        <taxon>Legionellales</taxon>
        <taxon>Legionellaceae</taxon>
        <taxon>Legionella</taxon>
    </lineage>
</organism>
<feature type="domain" description="Cytochrome b561 bacterial/Ni-hydrogenase" evidence="14">
    <location>
        <begin position="9"/>
        <end position="178"/>
    </location>
</feature>
<dbReference type="GO" id="GO:0009055">
    <property type="term" value="F:electron transfer activity"/>
    <property type="evidence" value="ECO:0007669"/>
    <property type="project" value="InterPro"/>
</dbReference>
<dbReference type="InterPro" id="IPR016174">
    <property type="entry name" value="Di-haem_cyt_TM"/>
</dbReference>
<comment type="subcellular location">
    <subcellularLocation>
        <location evidence="2">Cell membrane</location>
        <topology evidence="2">Multi-pass membrane protein</topology>
    </subcellularLocation>
</comment>
<keyword evidence="7" id="KW-0479">Metal-binding</keyword>
<protein>
    <submittedName>
        <fullName evidence="15">Cytochrome b-561 transmembrane protein</fullName>
    </submittedName>
</protein>
<dbReference type="InterPro" id="IPR052168">
    <property type="entry name" value="Cytochrome_b561_oxidase"/>
</dbReference>
<dbReference type="RefSeq" id="WP_028373710.1">
    <property type="nucleotide sequence ID" value="NZ_LNYI01000042.1"/>
</dbReference>
<comment type="cofactor">
    <cofactor evidence="1">
        <name>heme b</name>
        <dbReference type="ChEBI" id="CHEBI:60344"/>
    </cofactor>
</comment>
<keyword evidence="9 13" id="KW-1133">Transmembrane helix</keyword>
<accession>A0A0W0VJK1</accession>
<keyword evidence="5" id="KW-0349">Heme</keyword>
<dbReference type="eggNOG" id="COG3038">
    <property type="taxonomic scope" value="Bacteria"/>
</dbReference>
<evidence type="ECO:0000256" key="3">
    <source>
        <dbReference type="ARBA" id="ARBA00022448"/>
    </source>
</evidence>
<evidence type="ECO:0000313" key="16">
    <source>
        <dbReference type="Proteomes" id="UP000054869"/>
    </source>
</evidence>
<dbReference type="Pfam" id="PF01292">
    <property type="entry name" value="Ni_hydr_CYTB"/>
    <property type="match status" value="1"/>
</dbReference>
<dbReference type="Gene3D" id="1.20.950.20">
    <property type="entry name" value="Transmembrane di-heme cytochromes, Chain C"/>
    <property type="match status" value="1"/>
</dbReference>
<proteinExistence type="inferred from homology"/>
<keyword evidence="8" id="KW-0249">Electron transport</keyword>
<evidence type="ECO:0000256" key="13">
    <source>
        <dbReference type="SAM" id="Phobius"/>
    </source>
</evidence>
<evidence type="ECO:0000256" key="10">
    <source>
        <dbReference type="ARBA" id="ARBA00023004"/>
    </source>
</evidence>
<dbReference type="GO" id="GO:0022904">
    <property type="term" value="P:respiratory electron transport chain"/>
    <property type="evidence" value="ECO:0007669"/>
    <property type="project" value="InterPro"/>
</dbReference>
<evidence type="ECO:0000256" key="6">
    <source>
        <dbReference type="ARBA" id="ARBA00022692"/>
    </source>
</evidence>
<feature type="transmembrane region" description="Helical" evidence="13">
    <location>
        <begin position="146"/>
        <end position="167"/>
    </location>
</feature>
<sequence>MSSHPIVSYSKGIKFIHWLVAVLVIVMLSFGFFLDDVPKQYQGTAYMMHKSTGLTILCLMVLRLIWVAYKGKPPLPEAVPRWEKFLTHFVQYSFYVFLILMPLTGWIMSVAADRVPSYFGLFNVPFPGVTPNEELSDIMNQAHKTIAWVLIILLSLHVAGALKHHFINKDDILLRMWPRRRRNKEFITQKD</sequence>
<evidence type="ECO:0000256" key="1">
    <source>
        <dbReference type="ARBA" id="ARBA00001970"/>
    </source>
</evidence>
<evidence type="ECO:0000256" key="9">
    <source>
        <dbReference type="ARBA" id="ARBA00022989"/>
    </source>
</evidence>
<keyword evidence="6 13" id="KW-0812">Transmembrane</keyword>
<comment type="caution">
    <text evidence="15">The sequence shown here is derived from an EMBL/GenBank/DDBJ whole genome shotgun (WGS) entry which is preliminary data.</text>
</comment>
<feature type="transmembrane region" description="Helical" evidence="13">
    <location>
        <begin position="46"/>
        <end position="69"/>
    </location>
</feature>
<keyword evidence="4" id="KW-1003">Cell membrane</keyword>
<comment type="similarity">
    <text evidence="12">Belongs to the cytochrome b561 family.</text>
</comment>
<evidence type="ECO:0000256" key="8">
    <source>
        <dbReference type="ARBA" id="ARBA00022982"/>
    </source>
</evidence>
<dbReference type="EMBL" id="LNYI01000042">
    <property type="protein sequence ID" value="KTD20282.1"/>
    <property type="molecule type" value="Genomic_DNA"/>
</dbReference>
<feature type="transmembrane region" description="Helical" evidence="13">
    <location>
        <begin position="15"/>
        <end position="34"/>
    </location>
</feature>
<gene>
    <name evidence="15" type="primary">cybB</name>
    <name evidence="15" type="ORF">Llan_1933</name>
</gene>
<dbReference type="Proteomes" id="UP000054869">
    <property type="component" value="Unassembled WGS sequence"/>
</dbReference>
<evidence type="ECO:0000256" key="5">
    <source>
        <dbReference type="ARBA" id="ARBA00022617"/>
    </source>
</evidence>